<dbReference type="PANTHER" id="PTHR15020">
    <property type="entry name" value="FLAVIN REDUCTASE-RELATED"/>
    <property type="match status" value="1"/>
</dbReference>
<dbReference type="AlphaFoldDB" id="A0A0R2DKN4"/>
<proteinExistence type="predicted"/>
<feature type="domain" description="NAD(P)-binding" evidence="1">
    <location>
        <begin position="7"/>
        <end position="186"/>
    </location>
</feature>
<dbReference type="PANTHER" id="PTHR15020:SF50">
    <property type="entry name" value="UPF0659 PROTEIN YMR090W"/>
    <property type="match status" value="1"/>
</dbReference>
<evidence type="ECO:0000259" key="1">
    <source>
        <dbReference type="Pfam" id="PF13460"/>
    </source>
</evidence>
<dbReference type="CDD" id="cd05243">
    <property type="entry name" value="SDR_a5"/>
    <property type="match status" value="1"/>
</dbReference>
<name>A0A0R2DKN4_9LACO</name>
<dbReference type="InterPro" id="IPR016040">
    <property type="entry name" value="NAD(P)-bd_dom"/>
</dbReference>
<dbReference type="SUPFAM" id="SSF51735">
    <property type="entry name" value="NAD(P)-binding Rossmann-fold domains"/>
    <property type="match status" value="1"/>
</dbReference>
<sequence length="210" mass="22847">MKIFVVGANGRVGRHVVQKLSQKQDEVIAGVRDPKTQSLVEADNVNYVEFNLHQDAAQMAEAFKGSEAIIFAAGSAGKDVLKVDLDGAVKTMTAAKEAGIKRYIMVSAVNADRPETFPGQALHDYYISKHYADEWLRQTDLDYVIAQPTALTDTSSDGLINVGRKGLQSEISRESVAEFLAEVVRNNAINHQTIDLSDGETPISQAIADL</sequence>
<dbReference type="Proteomes" id="UP000051378">
    <property type="component" value="Unassembled WGS sequence"/>
</dbReference>
<organism evidence="2 3">
    <name type="scientific">Holzapfeliella floricola DSM 23037 = JCM 16512</name>
    <dbReference type="NCBI Taxonomy" id="1423744"/>
    <lineage>
        <taxon>Bacteria</taxon>
        <taxon>Bacillati</taxon>
        <taxon>Bacillota</taxon>
        <taxon>Bacilli</taxon>
        <taxon>Lactobacillales</taxon>
        <taxon>Lactobacillaceae</taxon>
        <taxon>Holzapfeliella</taxon>
    </lineage>
</organism>
<dbReference type="STRING" id="1423744.FC86_GL000113"/>
<gene>
    <name evidence="2" type="ORF">FC86_GL000113</name>
</gene>
<dbReference type="RefSeq" id="WP_056974297.1">
    <property type="nucleotide sequence ID" value="NZ_AYZL01000008.1"/>
</dbReference>
<comment type="caution">
    <text evidence="2">The sequence shown here is derived from an EMBL/GenBank/DDBJ whole genome shotgun (WGS) entry which is preliminary data.</text>
</comment>
<dbReference type="InterPro" id="IPR036291">
    <property type="entry name" value="NAD(P)-bd_dom_sf"/>
</dbReference>
<evidence type="ECO:0000313" key="3">
    <source>
        <dbReference type="Proteomes" id="UP000051378"/>
    </source>
</evidence>
<dbReference type="Gene3D" id="3.40.50.720">
    <property type="entry name" value="NAD(P)-binding Rossmann-like Domain"/>
    <property type="match status" value="1"/>
</dbReference>
<accession>A0A0R2DKN4</accession>
<dbReference type="OrthoDB" id="9785372at2"/>
<evidence type="ECO:0000313" key="2">
    <source>
        <dbReference type="EMBL" id="KRN04664.1"/>
    </source>
</evidence>
<dbReference type="EMBL" id="AYZL01000008">
    <property type="protein sequence ID" value="KRN04664.1"/>
    <property type="molecule type" value="Genomic_DNA"/>
</dbReference>
<dbReference type="Pfam" id="PF13460">
    <property type="entry name" value="NAD_binding_10"/>
    <property type="match status" value="1"/>
</dbReference>
<keyword evidence="3" id="KW-1185">Reference proteome</keyword>
<reference evidence="2 3" key="1">
    <citation type="journal article" date="2015" name="Genome Announc.">
        <title>Expanding the biotechnology potential of lactobacilli through comparative genomics of 213 strains and associated genera.</title>
        <authorList>
            <person name="Sun Z."/>
            <person name="Harris H.M."/>
            <person name="McCann A."/>
            <person name="Guo C."/>
            <person name="Argimon S."/>
            <person name="Zhang W."/>
            <person name="Yang X."/>
            <person name="Jeffery I.B."/>
            <person name="Cooney J.C."/>
            <person name="Kagawa T.F."/>
            <person name="Liu W."/>
            <person name="Song Y."/>
            <person name="Salvetti E."/>
            <person name="Wrobel A."/>
            <person name="Rasinkangas P."/>
            <person name="Parkhill J."/>
            <person name="Rea M.C."/>
            <person name="O'Sullivan O."/>
            <person name="Ritari J."/>
            <person name="Douillard F.P."/>
            <person name="Paul Ross R."/>
            <person name="Yang R."/>
            <person name="Briner A.E."/>
            <person name="Felis G.E."/>
            <person name="de Vos W.M."/>
            <person name="Barrangou R."/>
            <person name="Klaenhammer T.R."/>
            <person name="Caufield P.W."/>
            <person name="Cui Y."/>
            <person name="Zhang H."/>
            <person name="O'Toole P.W."/>
        </authorList>
    </citation>
    <scope>NUCLEOTIDE SEQUENCE [LARGE SCALE GENOMIC DNA]</scope>
    <source>
        <strain evidence="2 3">DSM 23037</strain>
    </source>
</reference>
<dbReference type="PATRIC" id="fig|1423744.4.peg.116"/>
<protein>
    <submittedName>
        <fullName evidence="2">Nucleoside-diphosphate-sugar epimerase</fullName>
    </submittedName>
</protein>